<protein>
    <submittedName>
        <fullName evidence="1">Uncharacterized protein</fullName>
    </submittedName>
</protein>
<dbReference type="AlphaFoldDB" id="A0ABD2YQN2"/>
<dbReference type="EMBL" id="JBJUIK010000012">
    <property type="protein sequence ID" value="KAL3509668.1"/>
    <property type="molecule type" value="Genomic_DNA"/>
</dbReference>
<accession>A0ABD2YQN2</accession>
<dbReference type="Proteomes" id="UP001630127">
    <property type="component" value="Unassembled WGS sequence"/>
</dbReference>
<sequence length="100" mass="11723">MEETSKKLETLISSMDGKFNAIMRMICKDNGEETANMDKNTPLLPTPQLRNREDLDNGILMKDKNCKNMGNWGLRIELPLFQGEFPREWTRKCEKFFLVH</sequence>
<proteinExistence type="predicted"/>
<evidence type="ECO:0000313" key="2">
    <source>
        <dbReference type="Proteomes" id="UP001630127"/>
    </source>
</evidence>
<organism evidence="1 2">
    <name type="scientific">Cinchona calisaya</name>
    <dbReference type="NCBI Taxonomy" id="153742"/>
    <lineage>
        <taxon>Eukaryota</taxon>
        <taxon>Viridiplantae</taxon>
        <taxon>Streptophyta</taxon>
        <taxon>Embryophyta</taxon>
        <taxon>Tracheophyta</taxon>
        <taxon>Spermatophyta</taxon>
        <taxon>Magnoliopsida</taxon>
        <taxon>eudicotyledons</taxon>
        <taxon>Gunneridae</taxon>
        <taxon>Pentapetalae</taxon>
        <taxon>asterids</taxon>
        <taxon>lamiids</taxon>
        <taxon>Gentianales</taxon>
        <taxon>Rubiaceae</taxon>
        <taxon>Cinchonoideae</taxon>
        <taxon>Cinchoneae</taxon>
        <taxon>Cinchona</taxon>
    </lineage>
</organism>
<keyword evidence="2" id="KW-1185">Reference proteome</keyword>
<gene>
    <name evidence="1" type="ORF">ACH5RR_029069</name>
</gene>
<reference evidence="1 2" key="1">
    <citation type="submission" date="2024-11" db="EMBL/GenBank/DDBJ databases">
        <title>A near-complete genome assembly of Cinchona calisaya.</title>
        <authorList>
            <person name="Lian D.C."/>
            <person name="Zhao X.W."/>
            <person name="Wei L."/>
        </authorList>
    </citation>
    <scope>NUCLEOTIDE SEQUENCE [LARGE SCALE GENOMIC DNA]</scope>
    <source>
        <tissue evidence="1">Nenye</tissue>
    </source>
</reference>
<comment type="caution">
    <text evidence="1">The sequence shown here is derived from an EMBL/GenBank/DDBJ whole genome shotgun (WGS) entry which is preliminary data.</text>
</comment>
<evidence type="ECO:0000313" key="1">
    <source>
        <dbReference type="EMBL" id="KAL3509668.1"/>
    </source>
</evidence>
<name>A0ABD2YQN2_9GENT</name>